<proteinExistence type="predicted"/>
<sequence length="102" mass="11050">MDVVLETILRSPATPTGLALMFAAVLGIAFIRGQVVPRSTVDLLLGVERTRAEDYKAAWESEREKNAILLDSVQQLLVYAKTADRVLTALPEAHKSNGEGAT</sequence>
<accession>A0A9X2DUD5</accession>
<keyword evidence="1" id="KW-0812">Transmembrane</keyword>
<comment type="caution">
    <text evidence="2">The sequence shown here is derived from an EMBL/GenBank/DDBJ whole genome shotgun (WGS) entry which is preliminary data.</text>
</comment>
<keyword evidence="1" id="KW-0472">Membrane</keyword>
<evidence type="ECO:0000313" key="2">
    <source>
        <dbReference type="EMBL" id="MCM6761387.1"/>
    </source>
</evidence>
<reference evidence="2" key="1">
    <citation type="submission" date="2022-06" db="EMBL/GenBank/DDBJ databases">
        <title>Whole genome shotgun sequencing (WGS) of Rathayibacter sp. ZW T2_19, isolated from stored onions (Allium cepa).</title>
        <authorList>
            <person name="Stoll D.A."/>
            <person name="Huch M."/>
        </authorList>
    </citation>
    <scope>NUCLEOTIDE SEQUENCE</scope>
    <source>
        <strain evidence="2">ZW T2_19</strain>
    </source>
</reference>
<keyword evidence="1" id="KW-1133">Transmembrane helix</keyword>
<dbReference type="Proteomes" id="UP001155240">
    <property type="component" value="Unassembled WGS sequence"/>
</dbReference>
<dbReference type="AlphaFoldDB" id="A0A9X2DUD5"/>
<evidence type="ECO:0000313" key="3">
    <source>
        <dbReference type="Proteomes" id="UP001155240"/>
    </source>
</evidence>
<organism evidence="2 3">
    <name type="scientific">Rathayibacter rubneri</name>
    <dbReference type="NCBI Taxonomy" id="2950106"/>
    <lineage>
        <taxon>Bacteria</taxon>
        <taxon>Bacillati</taxon>
        <taxon>Actinomycetota</taxon>
        <taxon>Actinomycetes</taxon>
        <taxon>Micrococcales</taxon>
        <taxon>Microbacteriaceae</taxon>
        <taxon>Rathayibacter</taxon>
    </lineage>
</organism>
<gene>
    <name evidence="2" type="ORF">NB037_03060</name>
</gene>
<name>A0A9X2DUD5_9MICO</name>
<dbReference type="RefSeq" id="WP_077222561.1">
    <property type="nucleotide sequence ID" value="NZ_JAMRYM010000005.1"/>
</dbReference>
<evidence type="ECO:0000256" key="1">
    <source>
        <dbReference type="SAM" id="Phobius"/>
    </source>
</evidence>
<keyword evidence="3" id="KW-1185">Reference proteome</keyword>
<dbReference type="EMBL" id="JAMRYM010000005">
    <property type="protein sequence ID" value="MCM6761387.1"/>
    <property type="molecule type" value="Genomic_DNA"/>
</dbReference>
<protein>
    <submittedName>
        <fullName evidence="2">Uncharacterized protein</fullName>
    </submittedName>
</protein>
<feature type="transmembrane region" description="Helical" evidence="1">
    <location>
        <begin position="12"/>
        <end position="31"/>
    </location>
</feature>